<keyword evidence="2" id="KW-1017">Isopeptide bond</keyword>
<dbReference type="Pfam" id="PF00297">
    <property type="entry name" value="Ribosomal_L3"/>
    <property type="match status" value="1"/>
</dbReference>
<comment type="subunit">
    <text evidence="9">Component of the large ribosomal subunit. Interacts with DHX33.</text>
</comment>
<evidence type="ECO:0000313" key="10">
    <source>
        <dbReference type="EMBL" id="KAF7464511.1"/>
    </source>
</evidence>
<organism evidence="11 12">
    <name type="scientific">Marmota monax</name>
    <name type="common">Woodchuck</name>
    <dbReference type="NCBI Taxonomy" id="9995"/>
    <lineage>
        <taxon>Eukaryota</taxon>
        <taxon>Metazoa</taxon>
        <taxon>Chordata</taxon>
        <taxon>Craniata</taxon>
        <taxon>Vertebrata</taxon>
        <taxon>Euteleostomi</taxon>
        <taxon>Mammalia</taxon>
        <taxon>Eutheria</taxon>
        <taxon>Euarchontoglires</taxon>
        <taxon>Glires</taxon>
        <taxon>Rodentia</taxon>
        <taxon>Sciuromorpha</taxon>
        <taxon>Sciuridae</taxon>
        <taxon>Xerinae</taxon>
        <taxon>Marmotini</taxon>
        <taxon>Marmota</taxon>
    </lineage>
</organism>
<comment type="function">
    <text evidence="7">Component of the large ribosomal subunit. The ribosome is a large ribonucleoprotein complex responsible for the synthesis of proteins in the cell.</text>
</comment>
<comment type="similarity">
    <text evidence="1">Belongs to the universal ribosomal protein uL3 family.</text>
</comment>
<keyword evidence="12" id="KW-1185">Reference proteome</keyword>
<keyword evidence="3" id="KW-0832">Ubl conjugation</keyword>
<accession>A0A5E4CV47</accession>
<dbReference type="PANTHER" id="PTHR11363:SF4">
    <property type="entry name" value="LARGE RIBOSOMAL SUBUNIT PROTEIN UL3"/>
    <property type="match status" value="1"/>
</dbReference>
<dbReference type="AlphaFoldDB" id="A0A5E4CV47"/>
<dbReference type="GO" id="GO:0022625">
    <property type="term" value="C:cytosolic large ribosomal subunit"/>
    <property type="evidence" value="ECO:0007669"/>
    <property type="project" value="TreeGrafter"/>
</dbReference>
<evidence type="ECO:0000256" key="3">
    <source>
        <dbReference type="ARBA" id="ARBA00022843"/>
    </source>
</evidence>
<reference evidence="10" key="2">
    <citation type="submission" date="2020-08" db="EMBL/GenBank/DDBJ databases">
        <authorList>
            <person name="Shumante A."/>
            <person name="Zimin A.V."/>
            <person name="Puiu D."/>
            <person name="Salzberg S.L."/>
        </authorList>
    </citation>
    <scope>NUCLEOTIDE SEQUENCE</scope>
    <source>
        <strain evidence="10">WC2-LM</strain>
        <tissue evidence="10">Liver</tissue>
    </source>
</reference>
<name>A0A5E4CV47_MARMO</name>
<sequence length="166" mass="19536">MTHLTAFWGYKAGITYIKWEVDKPGSKGNKKEVVEVVIIVETPPRVVIGIVSYVETLPGLQSFKTIFAERISNECKRCFYKNWHKSKKKAFAKYCKKWQDVMGKKQLEKDFNMKKYCQVIRIIAYTQMWLLPLHQKKARLMEIQVNGGTLAEKLNWARRGWSSRSW</sequence>
<dbReference type="InterPro" id="IPR009000">
    <property type="entry name" value="Transl_B-barrel_sf"/>
</dbReference>
<evidence type="ECO:0000256" key="5">
    <source>
        <dbReference type="ARBA" id="ARBA00022990"/>
    </source>
</evidence>
<protein>
    <recommendedName>
        <fullName evidence="8">60S ribosomal protein L3</fullName>
    </recommendedName>
</protein>
<dbReference type="SUPFAM" id="SSF50447">
    <property type="entry name" value="Translation proteins"/>
    <property type="match status" value="1"/>
</dbReference>
<keyword evidence="4" id="KW-0689">Ribosomal protein</keyword>
<gene>
    <name evidence="10" type="ORF">GHT09_006491</name>
    <name evidence="11" type="ORF">MONAX_5E036145</name>
</gene>
<dbReference type="GO" id="GO:0003735">
    <property type="term" value="F:structural constituent of ribosome"/>
    <property type="evidence" value="ECO:0007669"/>
    <property type="project" value="InterPro"/>
</dbReference>
<proteinExistence type="inferred from homology"/>
<dbReference type="Proteomes" id="UP000335636">
    <property type="component" value="Unassembled WGS sequence"/>
</dbReference>
<evidence type="ECO:0000256" key="2">
    <source>
        <dbReference type="ARBA" id="ARBA00022499"/>
    </source>
</evidence>
<evidence type="ECO:0000256" key="4">
    <source>
        <dbReference type="ARBA" id="ARBA00022980"/>
    </source>
</evidence>
<dbReference type="Gene3D" id="3.30.1430.10">
    <property type="match status" value="1"/>
</dbReference>
<dbReference type="GO" id="GO:0006412">
    <property type="term" value="P:translation"/>
    <property type="evidence" value="ECO:0007669"/>
    <property type="project" value="InterPro"/>
</dbReference>
<keyword evidence="6" id="KW-0687">Ribonucleoprotein</keyword>
<dbReference type="EMBL" id="CABDUW010002141">
    <property type="protein sequence ID" value="VTJ85643.1"/>
    <property type="molecule type" value="Genomic_DNA"/>
</dbReference>
<evidence type="ECO:0000313" key="11">
    <source>
        <dbReference type="EMBL" id="VTJ85643.1"/>
    </source>
</evidence>
<evidence type="ECO:0000256" key="6">
    <source>
        <dbReference type="ARBA" id="ARBA00023274"/>
    </source>
</evidence>
<dbReference type="EMBL" id="WJEC01008021">
    <property type="protein sequence ID" value="KAF7464511.1"/>
    <property type="molecule type" value="Genomic_DNA"/>
</dbReference>
<evidence type="ECO:0000256" key="1">
    <source>
        <dbReference type="ARBA" id="ARBA00006540"/>
    </source>
</evidence>
<dbReference type="InterPro" id="IPR045077">
    <property type="entry name" value="L3_arc_euk"/>
</dbReference>
<dbReference type="PANTHER" id="PTHR11363">
    <property type="entry name" value="60S RIBOSOMAL PROTEIN L3-RELATED"/>
    <property type="match status" value="1"/>
</dbReference>
<reference evidence="11 12" key="1">
    <citation type="submission" date="2019-04" db="EMBL/GenBank/DDBJ databases">
        <authorList>
            <person name="Alioto T."/>
            <person name="Alioto T."/>
        </authorList>
    </citation>
    <scope>NUCLEOTIDE SEQUENCE [LARGE SCALE GENOMIC DNA]</scope>
</reference>
<dbReference type="InterPro" id="IPR000597">
    <property type="entry name" value="Ribosomal_uL3"/>
</dbReference>
<dbReference type="FunFam" id="3.30.1430.10:FF:000001">
    <property type="entry name" value="60S ribosomal protein L3"/>
    <property type="match status" value="1"/>
</dbReference>
<keyword evidence="5" id="KW-0007">Acetylation</keyword>
<evidence type="ECO:0000313" key="12">
    <source>
        <dbReference type="Proteomes" id="UP000335636"/>
    </source>
</evidence>
<dbReference type="GO" id="GO:0003723">
    <property type="term" value="F:RNA binding"/>
    <property type="evidence" value="ECO:0007669"/>
    <property type="project" value="TreeGrafter"/>
</dbReference>
<evidence type="ECO:0000256" key="7">
    <source>
        <dbReference type="ARBA" id="ARBA00034092"/>
    </source>
</evidence>
<evidence type="ECO:0000256" key="9">
    <source>
        <dbReference type="ARBA" id="ARBA00046482"/>
    </source>
</evidence>
<dbReference type="Proteomes" id="UP000662637">
    <property type="component" value="Unassembled WGS sequence"/>
</dbReference>
<evidence type="ECO:0000256" key="8">
    <source>
        <dbReference type="ARBA" id="ARBA00035354"/>
    </source>
</evidence>